<protein>
    <recommendedName>
        <fullName evidence="4">S-methyl-5'-thioadenosine phosphorylase</fullName>
        <ecNumber evidence="4">2.4.2.28</ecNumber>
    </recommendedName>
    <alternativeName>
        <fullName evidence="4">5'-methylthioadenosine phosphorylase</fullName>
        <shortName evidence="4">MTA phosphorylase</shortName>
        <shortName evidence="4">MTAP</shortName>
    </alternativeName>
</protein>
<comment type="pathway">
    <text evidence="4">Amino-acid biosynthesis; L-methionine biosynthesis via salvage pathway; S-methyl-5-thio-alpha-D-ribose 1-phosphate from S-methyl-5'-thioadenosine (phosphorylase route): step 1/1.</text>
</comment>
<dbReference type="Proteomes" id="UP001431572">
    <property type="component" value="Chromosome 2"/>
</dbReference>
<evidence type="ECO:0000259" key="5">
    <source>
        <dbReference type="Pfam" id="PF01048"/>
    </source>
</evidence>
<dbReference type="EMBL" id="JACATZ010000003">
    <property type="protein sequence ID" value="NWJ47801.1"/>
    <property type="molecule type" value="Genomic_DNA"/>
</dbReference>
<feature type="binding site" evidence="4">
    <location>
        <position position="188"/>
    </location>
    <ligand>
        <name>phosphate</name>
        <dbReference type="ChEBI" id="CHEBI:43474"/>
    </ligand>
</feature>
<dbReference type="InterPro" id="IPR000845">
    <property type="entry name" value="Nucleoside_phosphorylase_d"/>
</dbReference>
<feature type="site" description="Important for substrate specificity" evidence="4">
    <location>
        <position position="224"/>
    </location>
</feature>
<evidence type="ECO:0000313" key="6">
    <source>
        <dbReference type="EMBL" id="NWJ47801.1"/>
    </source>
</evidence>
<reference evidence="6 8" key="1">
    <citation type="submission" date="2020-06" db="EMBL/GenBank/DDBJ databases">
        <title>Anoxygenic phototrophic Chloroflexota member uses a Type I reaction center.</title>
        <authorList>
            <person name="Tsuji J.M."/>
            <person name="Shaw N.A."/>
            <person name="Nagashima S."/>
            <person name="Venkiteswaran J."/>
            <person name="Schiff S.L."/>
            <person name="Hanada S."/>
            <person name="Tank M."/>
            <person name="Neufeld J.D."/>
        </authorList>
    </citation>
    <scope>NUCLEOTIDE SEQUENCE [LARGE SCALE GENOMIC DNA]</scope>
    <source>
        <strain evidence="6">L227-S17</strain>
    </source>
</reference>
<comment type="function">
    <text evidence="4">Catalyzes the reversible phosphorylation of S-methyl-5'-thioadenosine (MTA) to adenine and 5-methylthioribose-1-phosphate. Involved in the breakdown of MTA, a major by-product of polyamine biosynthesis. Responsible for the first step in the methionine salvage pathway after MTA has been generated from S-adenosylmethionine. Has broad substrate specificity with 6-aminopurine nucleosides as preferred substrates.</text>
</comment>
<dbReference type="PROSITE" id="PS01240">
    <property type="entry name" value="PNP_MTAP_2"/>
    <property type="match status" value="1"/>
</dbReference>
<feature type="binding site" evidence="4">
    <location>
        <position position="187"/>
    </location>
    <ligand>
        <name>substrate</name>
    </ligand>
</feature>
<feature type="binding site" evidence="4">
    <location>
        <begin position="211"/>
        <end position="213"/>
    </location>
    <ligand>
        <name>substrate</name>
    </ligand>
</feature>
<evidence type="ECO:0000313" key="8">
    <source>
        <dbReference type="Proteomes" id="UP000521676"/>
    </source>
</evidence>
<proteinExistence type="inferred from homology"/>
<dbReference type="GO" id="GO:0005829">
    <property type="term" value="C:cytosol"/>
    <property type="evidence" value="ECO:0007669"/>
    <property type="project" value="TreeGrafter"/>
</dbReference>
<dbReference type="InterPro" id="IPR018099">
    <property type="entry name" value="Purine_phosphorylase-2_CS"/>
</dbReference>
<dbReference type="AlphaFoldDB" id="A0A8T7M6Y8"/>
<feature type="binding site" evidence="4">
    <location>
        <position position="11"/>
    </location>
    <ligand>
        <name>phosphate</name>
        <dbReference type="ChEBI" id="CHEBI:43474"/>
    </ligand>
</feature>
<keyword evidence="9" id="KW-1185">Reference proteome</keyword>
<dbReference type="PANTHER" id="PTHR42679">
    <property type="entry name" value="S-METHYL-5'-THIOADENOSINE PHOSPHORYLASE"/>
    <property type="match status" value="1"/>
</dbReference>
<comment type="subunit">
    <text evidence="4">Homohexamer. Dimer of a homotrimer.</text>
</comment>
<dbReference type="NCBIfam" id="TIGR01694">
    <property type="entry name" value="MTAP"/>
    <property type="match status" value="1"/>
</dbReference>
<accession>A0A8T7M6Y8</accession>
<dbReference type="FunFam" id="3.40.50.1580:FF:000012">
    <property type="entry name" value="Probable 6-oxopurine nucleoside phosphorylase"/>
    <property type="match status" value="1"/>
</dbReference>
<feature type="binding site" evidence="4">
    <location>
        <begin position="86"/>
        <end position="87"/>
    </location>
    <ligand>
        <name>phosphate</name>
        <dbReference type="ChEBI" id="CHEBI:43474"/>
    </ligand>
</feature>
<feature type="site" description="Important for substrate specificity" evidence="4">
    <location>
        <position position="169"/>
    </location>
</feature>
<dbReference type="GO" id="GO:0019509">
    <property type="term" value="P:L-methionine salvage from methylthioadenosine"/>
    <property type="evidence" value="ECO:0007669"/>
    <property type="project" value="UniProtKB-UniRule"/>
</dbReference>
<dbReference type="Gene3D" id="3.40.50.1580">
    <property type="entry name" value="Nucleoside phosphorylase domain"/>
    <property type="match status" value="1"/>
</dbReference>
<dbReference type="HAMAP" id="MF_01963">
    <property type="entry name" value="MTAP"/>
    <property type="match status" value="1"/>
</dbReference>
<dbReference type="Proteomes" id="UP000521676">
    <property type="component" value="Unassembled WGS sequence"/>
</dbReference>
<keyword evidence="3 4" id="KW-0660">Purine salvage</keyword>
<evidence type="ECO:0000313" key="9">
    <source>
        <dbReference type="Proteomes" id="UP001431572"/>
    </source>
</evidence>
<dbReference type="RefSeq" id="WP_341471579.1">
    <property type="nucleotide sequence ID" value="NZ_CP128400.1"/>
</dbReference>
<gene>
    <name evidence="4 6" type="primary">mtnP</name>
    <name evidence="6" type="ORF">HXX08_18260</name>
    <name evidence="7" type="ORF">OZ401_003334</name>
</gene>
<dbReference type="EC" id="2.4.2.28" evidence="4"/>
<sequence>MEAKIGVIGGSGLYQIEGLEDIEEFYPDTPWGKPSDAITVGTLEGQRVAFLPRHGKGHRFNPTDLPVRANIYAFKMLGVEWIISISAVGSLREEIAPLDLVIPDQIFDRTSLRPRTYFGDNLGIVAHVTFADPFCNTLRGILYEAANQTGARKVYNSGTYVCMEGPLFSSRAESNFYRKMDCDIIGMTALPEAKLAREAEIHYAVVACSTDYDCWHEGEESVTIEMVVNNLTQNVGRAKQIIRLAIPKIAELIQAGCGCDNALENAIMTDRSKIPAASIEKLGLLVNKYL</sequence>
<dbReference type="SUPFAM" id="SSF53167">
    <property type="entry name" value="Purine and uridine phosphorylases"/>
    <property type="match status" value="1"/>
</dbReference>
<feature type="domain" description="Nucleoside phosphorylase" evidence="5">
    <location>
        <begin position="4"/>
        <end position="245"/>
    </location>
</feature>
<evidence type="ECO:0000313" key="7">
    <source>
        <dbReference type="EMBL" id="WJW69706.1"/>
    </source>
</evidence>
<organism evidence="6 8">
    <name type="scientific">Candidatus Chlorohelix allophototropha</name>
    <dbReference type="NCBI Taxonomy" id="3003348"/>
    <lineage>
        <taxon>Bacteria</taxon>
        <taxon>Bacillati</taxon>
        <taxon>Chloroflexota</taxon>
        <taxon>Chloroflexia</taxon>
        <taxon>Candidatus Chloroheliales</taxon>
        <taxon>Candidatus Chloroheliaceae</taxon>
        <taxon>Candidatus Chlorohelix</taxon>
    </lineage>
</organism>
<dbReference type="GO" id="GO:0006166">
    <property type="term" value="P:purine ribonucleoside salvage"/>
    <property type="evidence" value="ECO:0007669"/>
    <property type="project" value="UniProtKB-KW"/>
</dbReference>
<reference evidence="7" key="2">
    <citation type="journal article" date="2024" name="Nature">
        <title>Anoxygenic phototroph of the Chloroflexota uses a type I reaction centre.</title>
        <authorList>
            <person name="Tsuji J.M."/>
            <person name="Shaw N.A."/>
            <person name="Nagashima S."/>
            <person name="Venkiteswaran J.J."/>
            <person name="Schiff S.L."/>
            <person name="Watanabe T."/>
            <person name="Fukui M."/>
            <person name="Hanada S."/>
            <person name="Tank M."/>
            <person name="Neufeld J.D."/>
        </authorList>
    </citation>
    <scope>NUCLEOTIDE SEQUENCE</scope>
    <source>
        <strain evidence="7">L227-S17</strain>
    </source>
</reference>
<feature type="binding site" evidence="4">
    <location>
        <begin position="53"/>
        <end position="54"/>
    </location>
    <ligand>
        <name>phosphate</name>
        <dbReference type="ChEBI" id="CHEBI:43474"/>
    </ligand>
</feature>
<dbReference type="InterPro" id="IPR010044">
    <property type="entry name" value="MTAP"/>
</dbReference>
<comment type="catalytic activity">
    <reaction evidence="4">
        <text>S-methyl-5'-thioadenosine + phosphate = 5-(methylsulfanyl)-alpha-D-ribose 1-phosphate + adenine</text>
        <dbReference type="Rhea" id="RHEA:11852"/>
        <dbReference type="ChEBI" id="CHEBI:16708"/>
        <dbReference type="ChEBI" id="CHEBI:17509"/>
        <dbReference type="ChEBI" id="CHEBI:43474"/>
        <dbReference type="ChEBI" id="CHEBI:58533"/>
        <dbReference type="EC" id="2.4.2.28"/>
    </reaction>
</comment>
<evidence type="ECO:0000256" key="3">
    <source>
        <dbReference type="ARBA" id="ARBA00022726"/>
    </source>
</evidence>
<dbReference type="GO" id="GO:0017061">
    <property type="term" value="F:S-methyl-5-thioadenosine phosphorylase activity"/>
    <property type="evidence" value="ECO:0007669"/>
    <property type="project" value="UniProtKB-UniRule"/>
</dbReference>
<evidence type="ECO:0000256" key="2">
    <source>
        <dbReference type="ARBA" id="ARBA00022679"/>
    </source>
</evidence>
<dbReference type="PANTHER" id="PTHR42679:SF2">
    <property type="entry name" value="S-METHYL-5'-THIOADENOSINE PHOSPHORYLASE"/>
    <property type="match status" value="1"/>
</dbReference>
<dbReference type="EMBL" id="CP128400">
    <property type="protein sequence ID" value="WJW69706.1"/>
    <property type="molecule type" value="Genomic_DNA"/>
</dbReference>
<dbReference type="InterPro" id="IPR035994">
    <property type="entry name" value="Nucleoside_phosphorylase_sf"/>
</dbReference>
<comment type="similarity">
    <text evidence="4">Belongs to the PNP/MTAP phosphorylase family. MTAP subfamily.</text>
</comment>
<dbReference type="CDD" id="cd09010">
    <property type="entry name" value="MTAP_SsMTAPII_like_MTIP"/>
    <property type="match status" value="1"/>
</dbReference>
<keyword evidence="1 4" id="KW-0328">Glycosyltransferase</keyword>
<name>A0A8T7M6Y8_9CHLR</name>
<keyword evidence="2 4" id="KW-0808">Transferase</keyword>
<dbReference type="Pfam" id="PF01048">
    <property type="entry name" value="PNP_UDP_1"/>
    <property type="match status" value="1"/>
</dbReference>
<evidence type="ECO:0000256" key="4">
    <source>
        <dbReference type="HAMAP-Rule" id="MF_01963"/>
    </source>
</evidence>
<evidence type="ECO:0000256" key="1">
    <source>
        <dbReference type="ARBA" id="ARBA00022676"/>
    </source>
</evidence>